<keyword evidence="2" id="KW-1185">Reference proteome</keyword>
<evidence type="ECO:0000313" key="2">
    <source>
        <dbReference type="Proteomes" id="UP000281553"/>
    </source>
</evidence>
<name>A0A3P7NKZ7_DIBLA</name>
<protein>
    <submittedName>
        <fullName evidence="1">Uncharacterized protein</fullName>
    </submittedName>
</protein>
<proteinExistence type="predicted"/>
<gene>
    <name evidence="1" type="ORF">DILT_LOCUS5890</name>
</gene>
<organism evidence="1 2">
    <name type="scientific">Dibothriocephalus latus</name>
    <name type="common">Fish tapeworm</name>
    <name type="synonym">Diphyllobothrium latum</name>
    <dbReference type="NCBI Taxonomy" id="60516"/>
    <lineage>
        <taxon>Eukaryota</taxon>
        <taxon>Metazoa</taxon>
        <taxon>Spiralia</taxon>
        <taxon>Lophotrochozoa</taxon>
        <taxon>Platyhelminthes</taxon>
        <taxon>Cestoda</taxon>
        <taxon>Eucestoda</taxon>
        <taxon>Diphyllobothriidea</taxon>
        <taxon>Diphyllobothriidae</taxon>
        <taxon>Dibothriocephalus</taxon>
    </lineage>
</organism>
<reference evidence="1 2" key="1">
    <citation type="submission" date="2018-11" db="EMBL/GenBank/DDBJ databases">
        <authorList>
            <consortium name="Pathogen Informatics"/>
        </authorList>
    </citation>
    <scope>NUCLEOTIDE SEQUENCE [LARGE SCALE GENOMIC DNA]</scope>
</reference>
<sequence length="93" mass="10043">MAESEVIMKYCDQMKCAESSLLSACGDGGFKRALYLASSLALPRHKLLFSPDVTKADAGSLKAALSKLNEAIKGPYLMGLSVQPCLYWILITV</sequence>
<dbReference type="EMBL" id="UYRU01048372">
    <property type="protein sequence ID" value="VDN10059.1"/>
    <property type="molecule type" value="Genomic_DNA"/>
</dbReference>
<dbReference type="OrthoDB" id="4951845at2759"/>
<dbReference type="Proteomes" id="UP000281553">
    <property type="component" value="Unassembled WGS sequence"/>
</dbReference>
<accession>A0A3P7NKZ7</accession>
<evidence type="ECO:0000313" key="1">
    <source>
        <dbReference type="EMBL" id="VDN10059.1"/>
    </source>
</evidence>
<dbReference type="AlphaFoldDB" id="A0A3P7NKZ7"/>